<dbReference type="EMBL" id="CAJNXB010002532">
    <property type="protein sequence ID" value="CAF3257705.1"/>
    <property type="molecule type" value="Genomic_DNA"/>
</dbReference>
<name>A0A820Y171_9BILA</name>
<dbReference type="EMBL" id="CAJNYD010001299">
    <property type="protein sequence ID" value="CAF3328722.1"/>
    <property type="molecule type" value="Genomic_DNA"/>
</dbReference>
<evidence type="ECO:0000313" key="4">
    <source>
        <dbReference type="EMBL" id="CAF4564557.1"/>
    </source>
</evidence>
<accession>A0A820Y171</accession>
<dbReference type="AlphaFoldDB" id="A0A820Y171"/>
<dbReference type="Proteomes" id="UP000663873">
    <property type="component" value="Unassembled WGS sequence"/>
</dbReference>
<reference evidence="3" key="1">
    <citation type="submission" date="2021-02" db="EMBL/GenBank/DDBJ databases">
        <authorList>
            <person name="Nowell W R."/>
        </authorList>
    </citation>
    <scope>NUCLEOTIDE SEQUENCE</scope>
</reference>
<organism evidence="3 6">
    <name type="scientific">Rotaria socialis</name>
    <dbReference type="NCBI Taxonomy" id="392032"/>
    <lineage>
        <taxon>Eukaryota</taxon>
        <taxon>Metazoa</taxon>
        <taxon>Spiralia</taxon>
        <taxon>Gnathifera</taxon>
        <taxon>Rotifera</taxon>
        <taxon>Eurotatoria</taxon>
        <taxon>Bdelloidea</taxon>
        <taxon>Philodinida</taxon>
        <taxon>Philodinidae</taxon>
        <taxon>Rotaria</taxon>
    </lineage>
</organism>
<dbReference type="EMBL" id="CAJOBO010006672">
    <property type="protein sequence ID" value="CAF4564557.1"/>
    <property type="molecule type" value="Genomic_DNA"/>
</dbReference>
<evidence type="ECO:0000313" key="5">
    <source>
        <dbReference type="EMBL" id="CAF4634640.1"/>
    </source>
</evidence>
<dbReference type="EMBL" id="CAJOBQ010004378">
    <property type="protein sequence ID" value="CAF4634640.1"/>
    <property type="molecule type" value="Genomic_DNA"/>
</dbReference>
<evidence type="ECO:0000313" key="1">
    <source>
        <dbReference type="EMBL" id="CAF3257705.1"/>
    </source>
</evidence>
<dbReference type="EMBL" id="CAJOBP010008757">
    <property type="protein sequence ID" value="CAF4540851.1"/>
    <property type="molecule type" value="Genomic_DNA"/>
</dbReference>
<protein>
    <submittedName>
        <fullName evidence="3">Uncharacterized protein</fullName>
    </submittedName>
</protein>
<dbReference type="Proteomes" id="UP000663825">
    <property type="component" value="Unassembled WGS sequence"/>
</dbReference>
<proteinExistence type="predicted"/>
<evidence type="ECO:0000313" key="2">
    <source>
        <dbReference type="EMBL" id="CAF3328722.1"/>
    </source>
</evidence>
<evidence type="ECO:0000313" key="3">
    <source>
        <dbReference type="EMBL" id="CAF4540851.1"/>
    </source>
</evidence>
<dbReference type="Proteomes" id="UP000663851">
    <property type="component" value="Unassembled WGS sequence"/>
</dbReference>
<sequence length="157" mass="18533">MTQLNSRAKFFYYQCGCYYSENGQRFDDKKALKDAVSLWKCPLHLVFPNWSAVDDFTDQDEEMRNSITHVIILDQEKRSKESFPFSVKGDIHLPINRYELAIILHGLIGKAFDEEQKSFPRNDQAMIADVKNRWDQFLTFVKENPPQYDCVTWNHTD</sequence>
<gene>
    <name evidence="4" type="ORF">HFQ381_LOCUS31658</name>
    <name evidence="2" type="ORF">LUA448_LOCUS10786</name>
    <name evidence="1" type="ORF">TIS948_LOCUS15586</name>
    <name evidence="5" type="ORF">TSG867_LOCUS29813</name>
    <name evidence="3" type="ORF">UJA718_LOCUS28752</name>
</gene>
<dbReference type="Proteomes" id="UP000663862">
    <property type="component" value="Unassembled WGS sequence"/>
</dbReference>
<dbReference type="Proteomes" id="UP000663833">
    <property type="component" value="Unassembled WGS sequence"/>
</dbReference>
<comment type="caution">
    <text evidence="3">The sequence shown here is derived from an EMBL/GenBank/DDBJ whole genome shotgun (WGS) entry which is preliminary data.</text>
</comment>
<keyword evidence="6" id="KW-1185">Reference proteome</keyword>
<evidence type="ECO:0000313" key="6">
    <source>
        <dbReference type="Proteomes" id="UP000663873"/>
    </source>
</evidence>